<dbReference type="InterPro" id="IPR030392">
    <property type="entry name" value="S74_ICA"/>
</dbReference>
<name>A0A6C0JSC5_9ZZZZ</name>
<dbReference type="EMBL" id="MN740697">
    <property type="protein sequence ID" value="QHU08469.1"/>
    <property type="molecule type" value="Genomic_DNA"/>
</dbReference>
<feature type="compositionally biased region" description="Polar residues" evidence="2">
    <location>
        <begin position="48"/>
        <end position="58"/>
    </location>
</feature>
<dbReference type="AlphaFoldDB" id="A0A6C0JSC5"/>
<dbReference type="Pfam" id="PF13884">
    <property type="entry name" value="Peptidase_S74"/>
    <property type="match status" value="1"/>
</dbReference>
<evidence type="ECO:0000256" key="1">
    <source>
        <dbReference type="SAM" id="Coils"/>
    </source>
</evidence>
<proteinExistence type="predicted"/>
<dbReference type="InterPro" id="IPR011049">
    <property type="entry name" value="Serralysin-like_metalloprot_C"/>
</dbReference>
<feature type="domain" description="Peptidase S74" evidence="3">
    <location>
        <begin position="403"/>
        <end position="497"/>
    </location>
</feature>
<feature type="coiled-coil region" evidence="1">
    <location>
        <begin position="476"/>
        <end position="503"/>
    </location>
</feature>
<feature type="region of interest" description="Disordered" evidence="2">
    <location>
        <begin position="23"/>
        <end position="58"/>
    </location>
</feature>
<dbReference type="PROSITE" id="PS51688">
    <property type="entry name" value="ICA"/>
    <property type="match status" value="1"/>
</dbReference>
<organism evidence="4">
    <name type="scientific">viral metagenome</name>
    <dbReference type="NCBI Taxonomy" id="1070528"/>
    <lineage>
        <taxon>unclassified sequences</taxon>
        <taxon>metagenomes</taxon>
        <taxon>organismal metagenomes</taxon>
    </lineage>
</organism>
<keyword evidence="1" id="KW-0175">Coiled coil</keyword>
<evidence type="ECO:0000256" key="2">
    <source>
        <dbReference type="SAM" id="MobiDB-lite"/>
    </source>
</evidence>
<protein>
    <recommendedName>
        <fullName evidence="3">Peptidase S74 domain-containing protein</fullName>
    </recommendedName>
</protein>
<evidence type="ECO:0000259" key="3">
    <source>
        <dbReference type="PROSITE" id="PS51688"/>
    </source>
</evidence>
<accession>A0A6C0JSC5</accession>
<dbReference type="Gene3D" id="2.150.10.10">
    <property type="entry name" value="Serralysin-like metalloprotease, C-terminal"/>
    <property type="match status" value="2"/>
</dbReference>
<reference evidence="4" key="1">
    <citation type="journal article" date="2020" name="Nature">
        <title>Giant virus diversity and host interactions through global metagenomics.</title>
        <authorList>
            <person name="Schulz F."/>
            <person name="Roux S."/>
            <person name="Paez-Espino D."/>
            <person name="Jungbluth S."/>
            <person name="Walsh D.A."/>
            <person name="Denef V.J."/>
            <person name="McMahon K.D."/>
            <person name="Konstantinidis K.T."/>
            <person name="Eloe-Fadrosh E.A."/>
            <person name="Kyrpides N.C."/>
            <person name="Woyke T."/>
        </authorList>
    </citation>
    <scope>NUCLEOTIDE SEQUENCE</scope>
    <source>
        <strain evidence="4">GVMAG-S-1062768-28</strain>
    </source>
</reference>
<evidence type="ECO:0000313" key="4">
    <source>
        <dbReference type="EMBL" id="QHU08469.1"/>
    </source>
</evidence>
<sequence>MSVIQNNYFCCGGETGCIGPTGQPGMTGSVGPQGDIGTQGPQGDVGSQGATGPTSPQIWQYTTDPTTLANTLCPDPSFPGVLSPSNFLTSSTSSEGVGTKILLDVLGATGAFRAGYVSSTQWDLINRGAGSVAMGINNIASGIQSVVVGGNNNGATGLNSFVGGGSLSTAGGNSSAITGGSTNIASGDLTFIGGGNINSALQIYDCVVGGHINTANGPQAFVGGGANNGATGLQSYVGGGRRNTASGTLSVVVGGGSASVGQGNTASGDNSAVVGGSRNTTSGTSAFVGGGLLNQALGTRSCIPGGNLNTATGTAGFVSGTNSNDGAINNRFVWGDASGMGTSGYSGPNAALASPNSVWFGCGGAGTSAGAPVFTIFTATGRTNNSTAGVQLVQGGTSWNSLSDVNTKDLHGELDYLDVLDKIDSLPIYAYNYKFNPPTNICRGPTAQDWHARFPSDKNPLMLDTMDLDGITLAALKGLSIQHKDLQQKYNTLQERIEILEKFIINQQ</sequence>